<name>A0A699GLR5_TANCI</name>
<protein>
    <recommendedName>
        <fullName evidence="2">Reverse transcriptase domain-containing protein</fullName>
    </recommendedName>
</protein>
<accession>A0A699GLR5</accession>
<comment type="caution">
    <text evidence="1">The sequence shown here is derived from an EMBL/GenBank/DDBJ whole genome shotgun (WGS) entry which is preliminary data.</text>
</comment>
<proteinExistence type="predicted"/>
<evidence type="ECO:0000313" key="1">
    <source>
        <dbReference type="EMBL" id="GEU66541.1"/>
    </source>
</evidence>
<reference evidence="1" key="1">
    <citation type="journal article" date="2019" name="Sci. Rep.">
        <title>Draft genome of Tanacetum cinerariifolium, the natural source of mosquito coil.</title>
        <authorList>
            <person name="Yamashiro T."/>
            <person name="Shiraishi A."/>
            <person name="Satake H."/>
            <person name="Nakayama K."/>
        </authorList>
    </citation>
    <scope>NUCLEOTIDE SEQUENCE</scope>
</reference>
<sequence length="286" mass="32336">MRELREDTFSKNKNDDAHEHVRRVLDIVSLFNILGVSHDAVMLHVFPITLTGAVKRWVDRLPPGTVDSWDFLKKPLSKGIVHLQRLSRSLKISITLSRKEMKHYTKLGNGAMNRQFLDLQGPIPGMTPVQALTAIQIMVDHSQKWHNGSSSRNIETSSNSEGIIAIVNKLENLGSHYEEMEFEVSLTHFCMVERFCIGVTTKVTPYEGGLDLVNPDIRITMLNLGLVGYWGLIIDLDYRLVLRVLEFNHCKLGYPARVIVGEYGNAEGKCNRIVSSEMVRLARLSP</sequence>
<organism evidence="1">
    <name type="scientific">Tanacetum cinerariifolium</name>
    <name type="common">Dalmatian daisy</name>
    <name type="synonym">Chrysanthemum cinerariifolium</name>
    <dbReference type="NCBI Taxonomy" id="118510"/>
    <lineage>
        <taxon>Eukaryota</taxon>
        <taxon>Viridiplantae</taxon>
        <taxon>Streptophyta</taxon>
        <taxon>Embryophyta</taxon>
        <taxon>Tracheophyta</taxon>
        <taxon>Spermatophyta</taxon>
        <taxon>Magnoliopsida</taxon>
        <taxon>eudicotyledons</taxon>
        <taxon>Gunneridae</taxon>
        <taxon>Pentapetalae</taxon>
        <taxon>asterids</taxon>
        <taxon>campanulids</taxon>
        <taxon>Asterales</taxon>
        <taxon>Asteraceae</taxon>
        <taxon>Asteroideae</taxon>
        <taxon>Anthemideae</taxon>
        <taxon>Anthemidinae</taxon>
        <taxon>Tanacetum</taxon>
    </lineage>
</organism>
<dbReference type="AlphaFoldDB" id="A0A699GLR5"/>
<evidence type="ECO:0008006" key="2">
    <source>
        <dbReference type="Google" id="ProtNLM"/>
    </source>
</evidence>
<dbReference type="EMBL" id="BKCJ010005402">
    <property type="protein sequence ID" value="GEU66541.1"/>
    <property type="molecule type" value="Genomic_DNA"/>
</dbReference>
<gene>
    <name evidence="1" type="ORF">Tci_038519</name>
</gene>